<keyword evidence="3" id="KW-1185">Reference proteome</keyword>
<evidence type="ECO:0000313" key="2">
    <source>
        <dbReference type="EMBL" id="MFF3343186.1"/>
    </source>
</evidence>
<evidence type="ECO:0000313" key="3">
    <source>
        <dbReference type="Proteomes" id="UP001601976"/>
    </source>
</evidence>
<dbReference type="Proteomes" id="UP001601976">
    <property type="component" value="Unassembled WGS sequence"/>
</dbReference>
<proteinExistence type="predicted"/>
<evidence type="ECO:0000256" key="1">
    <source>
        <dbReference type="SAM" id="MobiDB-lite"/>
    </source>
</evidence>
<organism evidence="2 3">
    <name type="scientific">Streptomyces flavidovirens</name>
    <dbReference type="NCBI Taxonomy" id="67298"/>
    <lineage>
        <taxon>Bacteria</taxon>
        <taxon>Bacillati</taxon>
        <taxon>Actinomycetota</taxon>
        <taxon>Actinomycetes</taxon>
        <taxon>Kitasatosporales</taxon>
        <taxon>Streptomycetaceae</taxon>
        <taxon>Streptomyces</taxon>
    </lineage>
</organism>
<reference evidence="2 3" key="1">
    <citation type="submission" date="2024-10" db="EMBL/GenBank/DDBJ databases">
        <title>The Natural Products Discovery Center: Release of the First 8490 Sequenced Strains for Exploring Actinobacteria Biosynthetic Diversity.</title>
        <authorList>
            <person name="Kalkreuter E."/>
            <person name="Kautsar S.A."/>
            <person name="Yang D."/>
            <person name="Bader C.D."/>
            <person name="Teijaro C.N."/>
            <person name="Fluegel L."/>
            <person name="Davis C.M."/>
            <person name="Simpson J.R."/>
            <person name="Lauterbach L."/>
            <person name="Steele A.D."/>
            <person name="Gui C."/>
            <person name="Meng S."/>
            <person name="Li G."/>
            <person name="Viehrig K."/>
            <person name="Ye F."/>
            <person name="Su P."/>
            <person name="Kiefer A.F."/>
            <person name="Nichols A."/>
            <person name="Cepeda A.J."/>
            <person name="Yan W."/>
            <person name="Fan B."/>
            <person name="Jiang Y."/>
            <person name="Adhikari A."/>
            <person name="Zheng C.-J."/>
            <person name="Schuster L."/>
            <person name="Cowan T.M."/>
            <person name="Smanski M.J."/>
            <person name="Chevrette M.G."/>
            <person name="De Carvalho L.P.S."/>
            <person name="Shen B."/>
        </authorList>
    </citation>
    <scope>NUCLEOTIDE SEQUENCE [LARGE SCALE GENOMIC DNA]</scope>
    <source>
        <strain evidence="2 3">NPDC003029</strain>
    </source>
</reference>
<sequence>MAKPPAVIGILTEPIRASWWKGNRHIVFLCAGLFLGYQLCGTSEAAHSPEHPKPKPTHTTTETVRPLLPPTPKETP</sequence>
<protein>
    <submittedName>
        <fullName evidence="2">Uncharacterized protein</fullName>
    </submittedName>
</protein>
<dbReference type="RefSeq" id="WP_387898664.1">
    <property type="nucleotide sequence ID" value="NZ_JBIAPK010000013.1"/>
</dbReference>
<comment type="caution">
    <text evidence="2">The sequence shown here is derived from an EMBL/GenBank/DDBJ whole genome shotgun (WGS) entry which is preliminary data.</text>
</comment>
<gene>
    <name evidence="2" type="ORF">ACFYWW_31540</name>
</gene>
<dbReference type="EMBL" id="JBIAPK010000013">
    <property type="protein sequence ID" value="MFF3343186.1"/>
    <property type="molecule type" value="Genomic_DNA"/>
</dbReference>
<feature type="region of interest" description="Disordered" evidence="1">
    <location>
        <begin position="44"/>
        <end position="76"/>
    </location>
</feature>
<feature type="compositionally biased region" description="Pro residues" evidence="1">
    <location>
        <begin position="67"/>
        <end position="76"/>
    </location>
</feature>
<accession>A0ABW6RNU0</accession>
<name>A0ABW6RNU0_9ACTN</name>